<dbReference type="Gene3D" id="3.40.250.10">
    <property type="entry name" value="Rhodanese-like domain"/>
    <property type="match status" value="1"/>
</dbReference>
<dbReference type="FunFam" id="3.40.250.10:FF:000021">
    <property type="entry name" value="M-phase inducer phosphatase cdc-25.2"/>
    <property type="match status" value="1"/>
</dbReference>
<evidence type="ECO:0000256" key="6">
    <source>
        <dbReference type="ARBA" id="ARBA00022912"/>
    </source>
</evidence>
<name>A0A8S1A092_ARCPL</name>
<dbReference type="PRINTS" id="PR00716">
    <property type="entry name" value="MPIPHPHTASE"/>
</dbReference>
<dbReference type="PROSITE" id="PS50206">
    <property type="entry name" value="RHODANESE_3"/>
    <property type="match status" value="1"/>
</dbReference>
<keyword evidence="12" id="KW-1185">Reference proteome</keyword>
<dbReference type="GO" id="GO:0110032">
    <property type="term" value="P:positive regulation of G2/MI transition of meiotic cell cycle"/>
    <property type="evidence" value="ECO:0007669"/>
    <property type="project" value="TreeGrafter"/>
</dbReference>
<evidence type="ECO:0000259" key="10">
    <source>
        <dbReference type="PROSITE" id="PS50206"/>
    </source>
</evidence>
<accession>A0A8S1A092</accession>
<dbReference type="PANTHER" id="PTHR10828:SF76">
    <property type="entry name" value="M-PHASE INDUCER PHOSPHATASE"/>
    <property type="match status" value="1"/>
</dbReference>
<gene>
    <name evidence="11" type="ORF">APLA_LOCUS7394</name>
</gene>
<keyword evidence="3" id="KW-0132">Cell division</keyword>
<dbReference type="InterPro" id="IPR036873">
    <property type="entry name" value="Rhodanese-like_dom_sf"/>
</dbReference>
<dbReference type="PANTHER" id="PTHR10828">
    <property type="entry name" value="M-PHASE INDUCER PHOSPHATASE DUAL SPECIFICITY PHOSPHATASE CDC25"/>
    <property type="match status" value="1"/>
</dbReference>
<keyword evidence="6" id="KW-0904">Protein phosphatase</keyword>
<evidence type="ECO:0000313" key="12">
    <source>
        <dbReference type="Proteomes" id="UP000494106"/>
    </source>
</evidence>
<comment type="similarity">
    <text evidence="1">Belongs to the MPI phosphatase family.</text>
</comment>
<evidence type="ECO:0000256" key="2">
    <source>
        <dbReference type="ARBA" id="ARBA00013064"/>
    </source>
</evidence>
<evidence type="ECO:0000256" key="7">
    <source>
        <dbReference type="ARBA" id="ARBA00023306"/>
    </source>
</evidence>
<comment type="catalytic activity">
    <reaction evidence="8">
        <text>O-phospho-L-tyrosyl-[protein] + H2O = L-tyrosyl-[protein] + phosphate</text>
        <dbReference type="Rhea" id="RHEA:10684"/>
        <dbReference type="Rhea" id="RHEA-COMP:10136"/>
        <dbReference type="Rhea" id="RHEA-COMP:20101"/>
        <dbReference type="ChEBI" id="CHEBI:15377"/>
        <dbReference type="ChEBI" id="CHEBI:43474"/>
        <dbReference type="ChEBI" id="CHEBI:46858"/>
        <dbReference type="ChEBI" id="CHEBI:61978"/>
        <dbReference type="EC" id="3.1.3.48"/>
    </reaction>
</comment>
<evidence type="ECO:0000256" key="3">
    <source>
        <dbReference type="ARBA" id="ARBA00022618"/>
    </source>
</evidence>
<comment type="caution">
    <text evidence="11">The sequence shown here is derived from an EMBL/GenBank/DDBJ whole genome shotgun (WGS) entry which is preliminary data.</text>
</comment>
<evidence type="ECO:0000256" key="1">
    <source>
        <dbReference type="ARBA" id="ARBA00011065"/>
    </source>
</evidence>
<feature type="compositionally biased region" description="Polar residues" evidence="9">
    <location>
        <begin position="385"/>
        <end position="394"/>
    </location>
</feature>
<dbReference type="EMBL" id="CADEBC010000497">
    <property type="protein sequence ID" value="CAB3238322.1"/>
    <property type="molecule type" value="Genomic_DNA"/>
</dbReference>
<dbReference type="GO" id="GO:0000086">
    <property type="term" value="P:G2/M transition of mitotic cell cycle"/>
    <property type="evidence" value="ECO:0007669"/>
    <property type="project" value="TreeGrafter"/>
</dbReference>
<feature type="region of interest" description="Disordered" evidence="9">
    <location>
        <begin position="356"/>
        <end position="394"/>
    </location>
</feature>
<feature type="compositionally biased region" description="Basic and acidic residues" evidence="9">
    <location>
        <begin position="146"/>
        <end position="162"/>
    </location>
</feature>
<evidence type="ECO:0000256" key="5">
    <source>
        <dbReference type="ARBA" id="ARBA00022801"/>
    </source>
</evidence>
<dbReference type="GO" id="GO:0005737">
    <property type="term" value="C:cytoplasm"/>
    <property type="evidence" value="ECO:0007669"/>
    <property type="project" value="TreeGrafter"/>
</dbReference>
<dbReference type="SUPFAM" id="SSF52821">
    <property type="entry name" value="Rhodanese/Cell cycle control phosphatase"/>
    <property type="match status" value="1"/>
</dbReference>
<feature type="compositionally biased region" description="Low complexity" evidence="9">
    <location>
        <begin position="368"/>
        <end position="380"/>
    </location>
</feature>
<dbReference type="Proteomes" id="UP000494106">
    <property type="component" value="Unassembled WGS sequence"/>
</dbReference>
<dbReference type="SMART" id="SM00450">
    <property type="entry name" value="RHOD"/>
    <property type="match status" value="1"/>
</dbReference>
<organism evidence="11 12">
    <name type="scientific">Arctia plantaginis</name>
    <name type="common">Wood tiger moth</name>
    <name type="synonym">Phalaena plantaginis</name>
    <dbReference type="NCBI Taxonomy" id="874455"/>
    <lineage>
        <taxon>Eukaryota</taxon>
        <taxon>Metazoa</taxon>
        <taxon>Ecdysozoa</taxon>
        <taxon>Arthropoda</taxon>
        <taxon>Hexapoda</taxon>
        <taxon>Insecta</taxon>
        <taxon>Pterygota</taxon>
        <taxon>Neoptera</taxon>
        <taxon>Endopterygota</taxon>
        <taxon>Lepidoptera</taxon>
        <taxon>Glossata</taxon>
        <taxon>Ditrysia</taxon>
        <taxon>Noctuoidea</taxon>
        <taxon>Erebidae</taxon>
        <taxon>Arctiinae</taxon>
        <taxon>Arctia</taxon>
    </lineage>
</organism>
<dbReference type="CDD" id="cd01530">
    <property type="entry name" value="Cdc25"/>
    <property type="match status" value="1"/>
</dbReference>
<keyword evidence="4" id="KW-0498">Mitosis</keyword>
<dbReference type="Pfam" id="PF00581">
    <property type="entry name" value="Rhodanese"/>
    <property type="match status" value="1"/>
</dbReference>
<dbReference type="OrthoDB" id="26523at2759"/>
<dbReference type="InterPro" id="IPR001763">
    <property type="entry name" value="Rhodanese-like_dom"/>
</dbReference>
<dbReference type="GO" id="GO:0004725">
    <property type="term" value="F:protein tyrosine phosphatase activity"/>
    <property type="evidence" value="ECO:0007669"/>
    <property type="project" value="UniProtKB-EC"/>
</dbReference>
<protein>
    <recommendedName>
        <fullName evidence="2">protein-tyrosine-phosphatase</fullName>
        <ecNumber evidence="2">3.1.3.48</ecNumber>
    </recommendedName>
</protein>
<dbReference type="AlphaFoldDB" id="A0A8S1A092"/>
<reference evidence="11 12" key="1">
    <citation type="submission" date="2020-04" db="EMBL/GenBank/DDBJ databases">
        <authorList>
            <person name="Wallbank WR R."/>
            <person name="Pardo Diaz C."/>
            <person name="Kozak K."/>
            <person name="Martin S."/>
            <person name="Jiggins C."/>
            <person name="Moest M."/>
            <person name="Warren A I."/>
            <person name="Byers J.R.P. K."/>
            <person name="Montejo-Kovacevich G."/>
            <person name="Yen C E."/>
        </authorList>
    </citation>
    <scope>NUCLEOTIDE SEQUENCE [LARGE SCALE GENOMIC DNA]</scope>
</reference>
<dbReference type="GO" id="GO:0051301">
    <property type="term" value="P:cell division"/>
    <property type="evidence" value="ECO:0007669"/>
    <property type="project" value="UniProtKB-KW"/>
</dbReference>
<keyword evidence="7" id="KW-0131">Cell cycle</keyword>
<dbReference type="GO" id="GO:0010971">
    <property type="term" value="P:positive regulation of G2/M transition of mitotic cell cycle"/>
    <property type="evidence" value="ECO:0007669"/>
    <property type="project" value="TreeGrafter"/>
</dbReference>
<sequence>MFGGSSKNCEINCQCSGLITDSFRINSGNNATKRKQEDSRTNNYKLKMNPHTIDFSKSPISPKKYTAGKRKILGEIQLPNSPLERLKSSPLTISPRSNSPLINHNIQNINSPLLNTNSPALIKKHSPSLNKESPLSSRSKRSRISKVMEERSKFKNSNKENDPPLMSETFVKLDDDEEARDFLFAKKFEAVRENVTNWSTTKLDFSDTLPPPEDEKDDVYVPEKEETEDVYLPEKEDTEDVYVPEKEITQDEDDDCETLHDLEEEFDANFDECTKYEIISTDSPNIISRGRTATTRKVTARNFDFGAPLAENEPSTSFNRPNITVTRMLTFEEEDFEFTSPAVKKAAAKKSLKFSESPTKLKHEKSDSSIGSMNSSSQASPKSGLYTSESTTSMESGFISEMEEPFLEIEESNSPKVENFNELLSGLIKTNVVTDKSFLRRPLNRSLSFNPDSRARVSLFSILENPEKRNCKRVERTETMVANKRRKSSCLSPSDKRAVKPERPVLLRAQSENNAMIMQAMDRSQTIPDLIGDFSVPFALPLTDGDHCDLKSISCETLAKLLKGEFTDTIGSFQVIDCRYPYEYEGGHVINALNYYTQEQMQKLLEEPVSTNTEDNKRRILVFHCEFSIERGPKLSRFLRSSDRASNTARYPRLQYPEMYLLHAGYRAFYRQFPELCRPRGYTAMLDPRHRRSLRLHRDMH</sequence>
<evidence type="ECO:0000313" key="11">
    <source>
        <dbReference type="EMBL" id="CAB3238322.1"/>
    </source>
</evidence>
<proteinExistence type="inferred from homology"/>
<evidence type="ECO:0000256" key="8">
    <source>
        <dbReference type="ARBA" id="ARBA00051722"/>
    </source>
</evidence>
<evidence type="ECO:0000256" key="9">
    <source>
        <dbReference type="SAM" id="MobiDB-lite"/>
    </source>
</evidence>
<dbReference type="GO" id="GO:0005634">
    <property type="term" value="C:nucleus"/>
    <property type="evidence" value="ECO:0007669"/>
    <property type="project" value="TreeGrafter"/>
</dbReference>
<feature type="domain" description="Rhodanese" evidence="10">
    <location>
        <begin position="569"/>
        <end position="678"/>
    </location>
</feature>
<dbReference type="InterPro" id="IPR000751">
    <property type="entry name" value="MPI_Phosphatase"/>
</dbReference>
<dbReference type="EC" id="3.1.3.48" evidence="2"/>
<feature type="region of interest" description="Disordered" evidence="9">
    <location>
        <begin position="117"/>
        <end position="166"/>
    </location>
</feature>
<evidence type="ECO:0000256" key="4">
    <source>
        <dbReference type="ARBA" id="ARBA00022776"/>
    </source>
</evidence>
<keyword evidence="5" id="KW-0378">Hydrolase</keyword>